<gene>
    <name evidence="19" type="ORF">UY3_13220</name>
</gene>
<keyword evidence="8 17" id="KW-1133">Transmembrane helix</keyword>
<dbReference type="STRING" id="8469.M7AVZ7"/>
<dbReference type="GO" id="GO:0005730">
    <property type="term" value="C:nucleolus"/>
    <property type="evidence" value="ECO:0007669"/>
    <property type="project" value="UniProtKB-SubCell"/>
</dbReference>
<dbReference type="Pfam" id="PF07690">
    <property type="entry name" value="MFS_1"/>
    <property type="match status" value="1"/>
</dbReference>
<evidence type="ECO:0000256" key="14">
    <source>
        <dbReference type="ARBA" id="ARBA00034439"/>
    </source>
</evidence>
<evidence type="ECO:0000256" key="8">
    <source>
        <dbReference type="ARBA" id="ARBA00022989"/>
    </source>
</evidence>
<evidence type="ECO:0000256" key="2">
    <source>
        <dbReference type="ARBA" id="ARBA00004644"/>
    </source>
</evidence>
<dbReference type="Pfam" id="PF01778">
    <property type="entry name" value="Ribosomal_L28e"/>
    <property type="match status" value="1"/>
</dbReference>
<evidence type="ECO:0000256" key="4">
    <source>
        <dbReference type="ARBA" id="ARBA00006829"/>
    </source>
</evidence>
<keyword evidence="10 17" id="KW-0472">Membrane</keyword>
<feature type="transmembrane region" description="Helical" evidence="17">
    <location>
        <begin position="445"/>
        <end position="467"/>
    </location>
</feature>
<feature type="compositionally biased region" description="Basic residues" evidence="16">
    <location>
        <begin position="736"/>
        <end position="751"/>
    </location>
</feature>
<accession>M7AVZ7</accession>
<feature type="transmembrane region" description="Helical" evidence="17">
    <location>
        <begin position="288"/>
        <end position="308"/>
    </location>
</feature>
<feature type="transmembrane region" description="Helical" evidence="17">
    <location>
        <begin position="246"/>
        <end position="267"/>
    </location>
</feature>
<evidence type="ECO:0000256" key="13">
    <source>
        <dbReference type="ARBA" id="ARBA00023329"/>
    </source>
</evidence>
<evidence type="ECO:0000256" key="1">
    <source>
        <dbReference type="ARBA" id="ARBA00004604"/>
    </source>
</evidence>
<dbReference type="PROSITE" id="PS50850">
    <property type="entry name" value="MFS"/>
    <property type="match status" value="1"/>
</dbReference>
<evidence type="ECO:0000256" key="15">
    <source>
        <dbReference type="ARBA" id="ARBA00048115"/>
    </source>
</evidence>
<dbReference type="InterPro" id="IPR036259">
    <property type="entry name" value="MFS_trans_sf"/>
</dbReference>
<protein>
    <submittedName>
        <fullName evidence="19">Chromaffin granule amine transporter</fullName>
    </submittedName>
</protein>
<evidence type="ECO:0000256" key="12">
    <source>
        <dbReference type="ARBA" id="ARBA00023242"/>
    </source>
</evidence>
<evidence type="ECO:0000256" key="17">
    <source>
        <dbReference type="SAM" id="Phobius"/>
    </source>
</evidence>
<dbReference type="FunFam" id="1.20.1250.20:FF:000083">
    <property type="entry name" value="synaptic vesicular amine transporter isoform X1"/>
    <property type="match status" value="1"/>
</dbReference>
<evidence type="ECO:0000256" key="7">
    <source>
        <dbReference type="ARBA" id="ARBA00022775"/>
    </source>
</evidence>
<dbReference type="AlphaFoldDB" id="M7AVZ7"/>
<comment type="catalytic activity">
    <reaction evidence="15">
        <text>serotonin(in) + 2 H(+)(out) = serotonin(out) + 2 H(+)(in)</text>
        <dbReference type="Rhea" id="RHEA:73743"/>
        <dbReference type="ChEBI" id="CHEBI:15378"/>
        <dbReference type="ChEBI" id="CHEBI:350546"/>
    </reaction>
    <physiologicalReaction direction="left-to-right" evidence="15">
        <dbReference type="Rhea" id="RHEA:73744"/>
    </physiologicalReaction>
</comment>
<feature type="transmembrane region" description="Helical" evidence="17">
    <location>
        <begin position="414"/>
        <end position="433"/>
    </location>
</feature>
<evidence type="ECO:0000313" key="19">
    <source>
        <dbReference type="EMBL" id="EMP29661.1"/>
    </source>
</evidence>
<feature type="transmembrane region" description="Helical" evidence="17">
    <location>
        <begin position="220"/>
        <end position="240"/>
    </location>
</feature>
<comment type="subcellular location">
    <subcellularLocation>
        <location evidence="2">Cytoplasmic vesicle</location>
        <location evidence="2">Secretory vesicle</location>
        <location evidence="2">Synaptic vesicle membrane</location>
        <topology evidence="2">Multi-pass membrane protein</topology>
    </subcellularLocation>
    <subcellularLocation>
        <location evidence="1">Nucleus</location>
        <location evidence="1">Nucleolus</location>
    </subcellularLocation>
</comment>
<dbReference type="InterPro" id="IPR011701">
    <property type="entry name" value="MFS"/>
</dbReference>
<feature type="transmembrane region" description="Helical" evidence="17">
    <location>
        <begin position="328"/>
        <end position="348"/>
    </location>
</feature>
<dbReference type="GO" id="GO:0042910">
    <property type="term" value="F:xenobiotic transmembrane transporter activity"/>
    <property type="evidence" value="ECO:0007669"/>
    <property type="project" value="InterPro"/>
</dbReference>
<keyword evidence="12" id="KW-0539">Nucleus</keyword>
<dbReference type="InterPro" id="IPR020846">
    <property type="entry name" value="MFS_dom"/>
</dbReference>
<feature type="compositionally biased region" description="Acidic residues" evidence="16">
    <location>
        <begin position="694"/>
        <end position="705"/>
    </location>
</feature>
<dbReference type="PANTHER" id="PTHR23506:SF31">
    <property type="entry name" value="CHROMAFFIN GRANULE AMINE TRANSPORTER"/>
    <property type="match status" value="1"/>
</dbReference>
<dbReference type="GO" id="GO:0015842">
    <property type="term" value="P:aminergic neurotransmitter loading into synaptic vesicle"/>
    <property type="evidence" value="ECO:0007669"/>
    <property type="project" value="TreeGrafter"/>
</dbReference>
<dbReference type="Gene3D" id="1.20.1250.20">
    <property type="entry name" value="MFS general substrate transporter like domains"/>
    <property type="match status" value="2"/>
</dbReference>
<dbReference type="Proteomes" id="UP000031443">
    <property type="component" value="Unassembled WGS sequence"/>
</dbReference>
<dbReference type="NCBIfam" id="TIGR00880">
    <property type="entry name" value="2_A_01_02"/>
    <property type="match status" value="1"/>
</dbReference>
<dbReference type="InterPro" id="IPR029004">
    <property type="entry name" value="Ribosomal_eL28/Mak16"/>
</dbReference>
<name>M7AVZ7_CHEMY</name>
<dbReference type="FunFam" id="1.20.1250.20:FF:000116">
    <property type="entry name" value="synaptic vesicular amine transporter isoform X2"/>
    <property type="match status" value="1"/>
</dbReference>
<keyword evidence="6 17" id="KW-0812">Transmembrane</keyword>
<evidence type="ECO:0000256" key="9">
    <source>
        <dbReference type="ARBA" id="ARBA00023018"/>
    </source>
</evidence>
<organism evidence="19 20">
    <name type="scientific">Chelonia mydas</name>
    <name type="common">Green sea-turtle</name>
    <name type="synonym">Chelonia agassizi</name>
    <dbReference type="NCBI Taxonomy" id="8469"/>
    <lineage>
        <taxon>Eukaryota</taxon>
        <taxon>Metazoa</taxon>
        <taxon>Chordata</taxon>
        <taxon>Craniata</taxon>
        <taxon>Vertebrata</taxon>
        <taxon>Euteleostomi</taxon>
        <taxon>Archelosauria</taxon>
        <taxon>Testudinata</taxon>
        <taxon>Testudines</taxon>
        <taxon>Cryptodira</taxon>
        <taxon>Durocryptodira</taxon>
        <taxon>Americhelydia</taxon>
        <taxon>Chelonioidea</taxon>
        <taxon>Cheloniidae</taxon>
        <taxon>Chelonia</taxon>
    </lineage>
</organism>
<dbReference type="CDD" id="cd17384">
    <property type="entry name" value="MFS_SLC18A1_2_VAT1_2"/>
    <property type="match status" value="1"/>
</dbReference>
<dbReference type="GO" id="GO:0005335">
    <property type="term" value="F:serotonin:sodium:chloride symporter activity"/>
    <property type="evidence" value="ECO:0007669"/>
    <property type="project" value="TreeGrafter"/>
</dbReference>
<dbReference type="InterPro" id="IPR050930">
    <property type="entry name" value="MFS_Vesicular_Transporter"/>
</dbReference>
<evidence type="ECO:0000256" key="5">
    <source>
        <dbReference type="ARBA" id="ARBA00022448"/>
    </source>
</evidence>
<keyword evidence="11" id="KW-0325">Glycoprotein</keyword>
<keyword evidence="20" id="KW-1185">Reference proteome</keyword>
<feature type="transmembrane region" description="Helical" evidence="17">
    <location>
        <begin position="355"/>
        <end position="375"/>
    </location>
</feature>
<comment type="similarity">
    <text evidence="4">Belongs to the major facilitator superfamily. Vesicular transporter family.</text>
</comment>
<keyword evidence="7" id="KW-0532">Neurotransmitter transport</keyword>
<feature type="transmembrane region" description="Helical" evidence="17">
    <location>
        <begin position="153"/>
        <end position="175"/>
    </location>
</feature>
<dbReference type="FunFam" id="3.30.390.110:FF:000003">
    <property type="entry name" value="Protein MAK16 homolog"/>
    <property type="match status" value="1"/>
</dbReference>
<evidence type="ECO:0000256" key="3">
    <source>
        <dbReference type="ARBA" id="ARBA00005514"/>
    </source>
</evidence>
<evidence type="ECO:0000256" key="10">
    <source>
        <dbReference type="ARBA" id="ARBA00023136"/>
    </source>
</evidence>
<dbReference type="InterPro" id="IPR006958">
    <property type="entry name" value="Mak16"/>
</dbReference>
<evidence type="ECO:0000256" key="11">
    <source>
        <dbReference type="ARBA" id="ARBA00023180"/>
    </source>
</evidence>
<feature type="compositionally biased region" description="Acidic residues" evidence="16">
    <location>
        <begin position="664"/>
        <end position="686"/>
    </location>
</feature>
<evidence type="ECO:0000256" key="6">
    <source>
        <dbReference type="ARBA" id="ARBA00022692"/>
    </source>
</evidence>
<keyword evidence="9" id="KW-0770">Synapse</keyword>
<evidence type="ECO:0000313" key="20">
    <source>
        <dbReference type="Proteomes" id="UP000031443"/>
    </source>
</evidence>
<evidence type="ECO:0000256" key="16">
    <source>
        <dbReference type="SAM" id="MobiDB-lite"/>
    </source>
</evidence>
<dbReference type="Gene3D" id="3.30.390.110">
    <property type="match status" value="1"/>
</dbReference>
<sequence length="773" mass="85851">MKEGRESRRLVLVVVFVALLLDNMLLTVVVPIVPTFLYATEYKGANSSASQNWIVAAPTAFAAPPFSSMFSHFDNTTVTVSDYTVVNTTVGVNGTESSSLPQLTGTSLPPKNSCVDGEEFLMEENVRVGLLFASKALIQLTINPFVGPLTNRIGYHIPMFAGFIIMFLSTVMFAFSGTYTLLLVARALQGIGSSFSSVAGLGMLASVYTDDYERGNAMGIALGGLALGVLVGAPFGSVMYEFVGKSAPFLILACLALLDGALQLCILQPSKISPESIKSTPVFALLRDPYILVAAGALCFANMGVAMLEPTLPIWMMQTMCSPKWQLGMAFLPASISYLIGTNLFGVLAHKMGRWLCSLIGMVVVGISLLCVPLAQNIYGLIGPNGGLGFAIGMVDSSMMPIMGYLVDLRHTSVYGSVYAIADVAFCMGFAIGPSTGGVIVRAIGFPWLMVIIGVTNIAYAPLCWYLRSPPAKEEKIVVWDSLGNKQFCSYKIKTKTHNFCRNEYNLTGLCNRSSCPLANSQYATIKEEKGQCYLYMKTIERAAFPNRLWERVRLSKNYEKALEEIDENLIYWPRFIRHKCKQRFTKITQYLIRIRKLTLKRQRKLVPLSKKVERREKRREEKALIAAQLDNAIEKELLERLKQETYGDIYNFPIHAFDKALEEQDVESEAESDTEEKEEEEEDEDADKREFVEVDESDLSDFEDMDKLATSSEEEQDDKSSSEEEEREMAERTCHSKSKGKAPVKGPVRTKRAYIEIEYEQETEPASKSKAT</sequence>
<dbReference type="Pfam" id="PF04874">
    <property type="entry name" value="Mak16"/>
    <property type="match status" value="1"/>
</dbReference>
<feature type="transmembrane region" description="Helical" evidence="17">
    <location>
        <begin position="187"/>
        <end position="208"/>
    </location>
</feature>
<feature type="domain" description="Major facilitator superfamily (MFS) profile" evidence="18">
    <location>
        <begin position="11"/>
        <end position="472"/>
    </location>
</feature>
<dbReference type="PANTHER" id="PTHR23506">
    <property type="entry name" value="GH10249P"/>
    <property type="match status" value="1"/>
</dbReference>
<feature type="region of interest" description="Disordered" evidence="16">
    <location>
        <begin position="663"/>
        <end position="751"/>
    </location>
</feature>
<comment type="catalytic activity">
    <reaction evidence="14">
        <text>dopamine(in) + 2 H(+)(out) = dopamine(out) + 2 H(+)(in)</text>
        <dbReference type="Rhea" id="RHEA:73739"/>
        <dbReference type="ChEBI" id="CHEBI:15378"/>
        <dbReference type="ChEBI" id="CHEBI:59905"/>
    </reaction>
    <physiologicalReaction direction="left-to-right" evidence="14">
        <dbReference type="Rhea" id="RHEA:73740"/>
    </physiologicalReaction>
</comment>
<reference evidence="20" key="1">
    <citation type="journal article" date="2013" name="Nat. Genet.">
        <title>The draft genomes of soft-shell turtle and green sea turtle yield insights into the development and evolution of the turtle-specific body plan.</title>
        <authorList>
            <person name="Wang Z."/>
            <person name="Pascual-Anaya J."/>
            <person name="Zadissa A."/>
            <person name="Li W."/>
            <person name="Niimura Y."/>
            <person name="Huang Z."/>
            <person name="Li C."/>
            <person name="White S."/>
            <person name="Xiong Z."/>
            <person name="Fang D."/>
            <person name="Wang B."/>
            <person name="Ming Y."/>
            <person name="Chen Y."/>
            <person name="Zheng Y."/>
            <person name="Kuraku S."/>
            <person name="Pignatelli M."/>
            <person name="Herrero J."/>
            <person name="Beal K."/>
            <person name="Nozawa M."/>
            <person name="Li Q."/>
            <person name="Wang J."/>
            <person name="Zhang H."/>
            <person name="Yu L."/>
            <person name="Shigenobu S."/>
            <person name="Wang J."/>
            <person name="Liu J."/>
            <person name="Flicek P."/>
            <person name="Searle S."/>
            <person name="Wang J."/>
            <person name="Kuratani S."/>
            <person name="Yin Y."/>
            <person name="Aken B."/>
            <person name="Zhang G."/>
            <person name="Irie N."/>
        </authorList>
    </citation>
    <scope>NUCLEOTIDE SEQUENCE [LARGE SCALE GENOMIC DNA]</scope>
</reference>
<feature type="compositionally biased region" description="Acidic residues" evidence="16">
    <location>
        <begin position="713"/>
        <end position="729"/>
    </location>
</feature>
<proteinExistence type="inferred from homology"/>
<dbReference type="GO" id="GO:0043195">
    <property type="term" value="C:terminal bouton"/>
    <property type="evidence" value="ECO:0007669"/>
    <property type="project" value="TreeGrafter"/>
</dbReference>
<comment type="similarity">
    <text evidence="3">Belongs to the MAK16 family.</text>
</comment>
<keyword evidence="5" id="KW-0813">Transport</keyword>
<dbReference type="GO" id="GO:0030672">
    <property type="term" value="C:synaptic vesicle membrane"/>
    <property type="evidence" value="ECO:0007669"/>
    <property type="project" value="UniProtKB-SubCell"/>
</dbReference>
<evidence type="ECO:0000259" key="18">
    <source>
        <dbReference type="PROSITE" id="PS50850"/>
    </source>
</evidence>
<dbReference type="EMBL" id="KB554682">
    <property type="protein sequence ID" value="EMP29661.1"/>
    <property type="molecule type" value="Genomic_DNA"/>
</dbReference>
<dbReference type="InterPro" id="IPR001958">
    <property type="entry name" value="Tet-R_TetA/multi-R_MdtG-like"/>
</dbReference>
<feature type="transmembrane region" description="Helical" evidence="17">
    <location>
        <begin position="387"/>
        <end position="407"/>
    </location>
</feature>
<keyword evidence="13" id="KW-0968">Cytoplasmic vesicle</keyword>
<dbReference type="eggNOG" id="KOG3764">
    <property type="taxonomic scope" value="Eukaryota"/>
</dbReference>
<dbReference type="SUPFAM" id="SSF103473">
    <property type="entry name" value="MFS general substrate transporter"/>
    <property type="match status" value="1"/>
</dbReference>